<protein>
    <submittedName>
        <fullName evidence="2">Uncharacterized protein</fullName>
    </submittedName>
</protein>
<feature type="transmembrane region" description="Helical" evidence="1">
    <location>
        <begin position="102"/>
        <end position="125"/>
    </location>
</feature>
<dbReference type="RefSeq" id="WP_089677593.1">
    <property type="nucleotide sequence ID" value="NZ_FNIV01000003.1"/>
</dbReference>
<keyword evidence="3" id="KW-1185">Reference proteome</keyword>
<keyword evidence="1" id="KW-1133">Transmembrane helix</keyword>
<evidence type="ECO:0000256" key="1">
    <source>
        <dbReference type="SAM" id="Phobius"/>
    </source>
</evidence>
<dbReference type="OrthoDB" id="7848519at2"/>
<feature type="transmembrane region" description="Helical" evidence="1">
    <location>
        <begin position="5"/>
        <end position="24"/>
    </location>
</feature>
<accession>A0A1H0GQY7</accession>
<dbReference type="EMBL" id="FNIV01000003">
    <property type="protein sequence ID" value="SDO09268.1"/>
    <property type="molecule type" value="Genomic_DNA"/>
</dbReference>
<feature type="transmembrane region" description="Helical" evidence="1">
    <location>
        <begin position="60"/>
        <end position="82"/>
    </location>
</feature>
<dbReference type="AlphaFoldDB" id="A0A1H0GQY7"/>
<gene>
    <name evidence="2" type="ORF">SAMN04487957_103305</name>
</gene>
<feature type="transmembrane region" description="Helical" evidence="1">
    <location>
        <begin position="146"/>
        <end position="168"/>
    </location>
</feature>
<feature type="transmembrane region" description="Helical" evidence="1">
    <location>
        <begin position="235"/>
        <end position="255"/>
    </location>
</feature>
<proteinExistence type="predicted"/>
<organism evidence="2 3">
    <name type="scientific">Halomonas shengliensis</name>
    <dbReference type="NCBI Taxonomy" id="419597"/>
    <lineage>
        <taxon>Bacteria</taxon>
        <taxon>Pseudomonadati</taxon>
        <taxon>Pseudomonadota</taxon>
        <taxon>Gammaproteobacteria</taxon>
        <taxon>Oceanospirillales</taxon>
        <taxon>Halomonadaceae</taxon>
        <taxon>Halomonas</taxon>
    </lineage>
</organism>
<reference evidence="3" key="1">
    <citation type="submission" date="2016-10" db="EMBL/GenBank/DDBJ databases">
        <authorList>
            <person name="Varghese N."/>
            <person name="Submissions S."/>
        </authorList>
    </citation>
    <scope>NUCLEOTIDE SEQUENCE [LARGE SCALE GENOMIC DNA]</scope>
    <source>
        <strain evidence="3">CGMCC 1.6444</strain>
    </source>
</reference>
<keyword evidence="1" id="KW-0472">Membrane</keyword>
<evidence type="ECO:0000313" key="2">
    <source>
        <dbReference type="EMBL" id="SDO09268.1"/>
    </source>
</evidence>
<dbReference type="Proteomes" id="UP000199075">
    <property type="component" value="Unassembled WGS sequence"/>
</dbReference>
<sequence>MLSPILFKLLATAAIVILVALAVARVGPRLGGILAGTPVILGPGYFFMLREQPPAFVQEAVLSTLHALAATLLFTVCFVMTAGRLSALRSLGLASLLWVPAALLFTFLPGGLAGALGAYLALLVLAEGINRWLRLGQPVVVASSGWLDLLLRGLLAGGLVSLATTLAARAGPGVSGVILGFPAGILTIAWALHERYGAEVARMTVSMTQRGMLSLLAFCAMSYLGVGQLPGMLVFALSLAAAMATSFLLFMVSLWRARRLFAREAA</sequence>
<keyword evidence="1" id="KW-0812">Transmembrane</keyword>
<name>A0A1H0GQY7_9GAMM</name>
<dbReference type="STRING" id="419597.SAMN04487957_103305"/>
<feature type="transmembrane region" description="Helical" evidence="1">
    <location>
        <begin position="30"/>
        <end position="48"/>
    </location>
</feature>
<feature type="transmembrane region" description="Helical" evidence="1">
    <location>
        <begin position="174"/>
        <end position="192"/>
    </location>
</feature>
<evidence type="ECO:0000313" key="3">
    <source>
        <dbReference type="Proteomes" id="UP000199075"/>
    </source>
</evidence>
<feature type="transmembrane region" description="Helical" evidence="1">
    <location>
        <begin position="212"/>
        <end position="229"/>
    </location>
</feature>